<evidence type="ECO:0000256" key="1">
    <source>
        <dbReference type="ARBA" id="ARBA00004193"/>
    </source>
</evidence>
<evidence type="ECO:0000313" key="10">
    <source>
        <dbReference type="Proteomes" id="UP000295416"/>
    </source>
</evidence>
<comment type="caution">
    <text evidence="9">The sequence shown here is derived from an EMBL/GenBank/DDBJ whole genome shotgun (WGS) entry which is preliminary data.</text>
</comment>
<evidence type="ECO:0000256" key="7">
    <source>
        <dbReference type="SAM" id="SignalP"/>
    </source>
</evidence>
<keyword evidence="6" id="KW-0449">Lipoprotein</keyword>
<dbReference type="CDD" id="cd06354">
    <property type="entry name" value="PBP1_PrnA-like"/>
    <property type="match status" value="1"/>
</dbReference>
<feature type="chain" id="PRO_5039652090" evidence="7">
    <location>
        <begin position="22"/>
        <end position="366"/>
    </location>
</feature>
<name>A0A4R2P7T5_9BACL</name>
<dbReference type="GO" id="GO:0005886">
    <property type="term" value="C:plasma membrane"/>
    <property type="evidence" value="ECO:0007669"/>
    <property type="project" value="UniProtKB-SubCell"/>
</dbReference>
<evidence type="ECO:0000256" key="2">
    <source>
        <dbReference type="ARBA" id="ARBA00008610"/>
    </source>
</evidence>
<dbReference type="Proteomes" id="UP000295416">
    <property type="component" value="Unassembled WGS sequence"/>
</dbReference>
<dbReference type="PANTHER" id="PTHR34296:SF2">
    <property type="entry name" value="ABC TRANSPORTER GUANOSINE-BINDING PROTEIN NUPN"/>
    <property type="match status" value="1"/>
</dbReference>
<evidence type="ECO:0000256" key="5">
    <source>
        <dbReference type="ARBA" id="ARBA00023136"/>
    </source>
</evidence>
<keyword evidence="3" id="KW-1003">Cell membrane</keyword>
<proteinExistence type="inferred from homology"/>
<sequence>MFKKKYAALVAVMLVVGMLLSACGSKDSGNSGNKDGKDDNFTVAMVTDTGGVDDKSFNQSAWEGLKAFGKKNDMKVGKDVKYLQSTSQADYAPNLNQLIHQNYDLVYGIGYLMESDVKKAAEQNPDAQLAIVDSVVTDDNKKPMKNVASITFKEQQGSFLVGVVAGMTTKSKKIGFIGGIKSELIKKFESGFKAGVKTVNPDAKIFVQYAGDFNAPDKGQAIAATMYGKGADIIYHSAGATGNGVFTEAKTRKKNGENVWVIGVDRDQYEQGLPEDVTLTSMVKRVDNAVTEVSKETQQGKFPGGKVLEFGLKDNGVGITTNKDHMEHVSADELKKVEEYKNKIINGEIKAPKTDKEYDAYLSSLK</sequence>
<dbReference type="PROSITE" id="PS51257">
    <property type="entry name" value="PROKAR_LIPOPROTEIN"/>
    <property type="match status" value="1"/>
</dbReference>
<reference evidence="9 10" key="1">
    <citation type="submission" date="2019-03" db="EMBL/GenBank/DDBJ databases">
        <title>Genomic Encyclopedia of Type Strains, Phase IV (KMG-IV): sequencing the most valuable type-strain genomes for metagenomic binning, comparative biology and taxonomic classification.</title>
        <authorList>
            <person name="Goeker M."/>
        </authorList>
    </citation>
    <scope>NUCLEOTIDE SEQUENCE [LARGE SCALE GENOMIC DNA]</scope>
    <source>
        <strain evidence="9 10">DSM 19377</strain>
    </source>
</reference>
<dbReference type="AlphaFoldDB" id="A0A4R2P7T5"/>
<dbReference type="Pfam" id="PF02608">
    <property type="entry name" value="Bmp"/>
    <property type="match status" value="1"/>
</dbReference>
<gene>
    <name evidence="9" type="ORF">EV207_10697</name>
</gene>
<dbReference type="Gene3D" id="3.40.50.2300">
    <property type="match status" value="2"/>
</dbReference>
<feature type="domain" description="ABC transporter substrate-binding protein PnrA-like" evidence="8">
    <location>
        <begin position="42"/>
        <end position="354"/>
    </location>
</feature>
<accession>A0A4R2P7T5</accession>
<keyword evidence="5" id="KW-0472">Membrane</keyword>
<evidence type="ECO:0000256" key="6">
    <source>
        <dbReference type="ARBA" id="ARBA00023288"/>
    </source>
</evidence>
<comment type="subcellular location">
    <subcellularLocation>
        <location evidence="1">Cell membrane</location>
        <topology evidence="1">Lipid-anchor</topology>
    </subcellularLocation>
</comment>
<evidence type="ECO:0000259" key="8">
    <source>
        <dbReference type="Pfam" id="PF02608"/>
    </source>
</evidence>
<organism evidence="9 10">
    <name type="scientific">Scopulibacillus darangshiensis</name>
    <dbReference type="NCBI Taxonomy" id="442528"/>
    <lineage>
        <taxon>Bacteria</taxon>
        <taxon>Bacillati</taxon>
        <taxon>Bacillota</taxon>
        <taxon>Bacilli</taxon>
        <taxon>Bacillales</taxon>
        <taxon>Sporolactobacillaceae</taxon>
        <taxon>Scopulibacillus</taxon>
    </lineage>
</organism>
<protein>
    <submittedName>
        <fullName evidence="9">Nucleoside-binding protein</fullName>
    </submittedName>
</protein>
<evidence type="ECO:0000313" key="9">
    <source>
        <dbReference type="EMBL" id="TCP30274.1"/>
    </source>
</evidence>
<dbReference type="InterPro" id="IPR028082">
    <property type="entry name" value="Peripla_BP_I"/>
</dbReference>
<evidence type="ECO:0000256" key="3">
    <source>
        <dbReference type="ARBA" id="ARBA00022475"/>
    </source>
</evidence>
<dbReference type="EMBL" id="SLXK01000006">
    <property type="protein sequence ID" value="TCP30274.1"/>
    <property type="molecule type" value="Genomic_DNA"/>
</dbReference>
<keyword evidence="4 7" id="KW-0732">Signal</keyword>
<dbReference type="PANTHER" id="PTHR34296">
    <property type="entry name" value="TRANSCRIPTIONAL ACTIVATOR PROTEIN MED"/>
    <property type="match status" value="1"/>
</dbReference>
<dbReference type="InterPro" id="IPR050957">
    <property type="entry name" value="BMP_lipoprotein"/>
</dbReference>
<dbReference type="InterPro" id="IPR003760">
    <property type="entry name" value="PnrA-like"/>
</dbReference>
<comment type="similarity">
    <text evidence="2">Belongs to the BMP lipoprotein family.</text>
</comment>
<dbReference type="SUPFAM" id="SSF53822">
    <property type="entry name" value="Periplasmic binding protein-like I"/>
    <property type="match status" value="1"/>
</dbReference>
<keyword evidence="10" id="KW-1185">Reference proteome</keyword>
<feature type="signal peptide" evidence="7">
    <location>
        <begin position="1"/>
        <end position="21"/>
    </location>
</feature>
<evidence type="ECO:0000256" key="4">
    <source>
        <dbReference type="ARBA" id="ARBA00022729"/>
    </source>
</evidence>